<comment type="caution">
    <text evidence="5">The sequence shown here is derived from an EMBL/GenBank/DDBJ whole genome shotgun (WGS) entry which is preliminary data.</text>
</comment>
<dbReference type="Pfam" id="PF00072">
    <property type="entry name" value="Response_reg"/>
    <property type="match status" value="1"/>
</dbReference>
<dbReference type="InterPro" id="IPR011006">
    <property type="entry name" value="CheY-like_superfamily"/>
</dbReference>
<accession>A0A222YD47</accession>
<evidence type="ECO:0000256" key="2">
    <source>
        <dbReference type="ARBA" id="ARBA00023012"/>
    </source>
</evidence>
<dbReference type="PROSITE" id="PS50110">
    <property type="entry name" value="RESPONSE_REGULATORY"/>
    <property type="match status" value="1"/>
</dbReference>
<dbReference type="PANTHER" id="PTHR37299:SF3">
    <property type="entry name" value="STAGE 0 SPORULATION PROTEIN A HOMOLOG"/>
    <property type="match status" value="1"/>
</dbReference>
<dbReference type="RefSeq" id="WP_011679068.1">
    <property type="nucleotide sequence ID" value="NZ_AP017936.1"/>
</dbReference>
<dbReference type="Gene3D" id="3.40.50.2300">
    <property type="match status" value="1"/>
</dbReference>
<reference evidence="5 6" key="1">
    <citation type="submission" date="2019-10" db="EMBL/GenBank/DDBJ databases">
        <title>WGS of Leuconostoc mesenteroides.</title>
        <authorList>
            <person name="Melo Bolivar J."/>
            <person name="Marino-Ramirez L."/>
            <person name="Villamil Diaz L.M."/>
        </authorList>
    </citation>
    <scope>NUCLEOTIDE SEQUENCE [LARGE SCALE GENOMIC DNA]</scope>
    <source>
        <strain evidence="5 6">M11</strain>
    </source>
</reference>
<dbReference type="GO" id="GO:0000156">
    <property type="term" value="F:phosphorelay response regulator activity"/>
    <property type="evidence" value="ECO:0007669"/>
    <property type="project" value="InterPro"/>
</dbReference>
<dbReference type="OrthoDB" id="9809318at2"/>
<dbReference type="GO" id="GO:0003677">
    <property type="term" value="F:DNA binding"/>
    <property type="evidence" value="ECO:0007669"/>
    <property type="project" value="InterPro"/>
</dbReference>
<organism evidence="5 6">
    <name type="scientific">Leuconostoc mesenteroides</name>
    <dbReference type="NCBI Taxonomy" id="1245"/>
    <lineage>
        <taxon>Bacteria</taxon>
        <taxon>Bacillati</taxon>
        <taxon>Bacillota</taxon>
        <taxon>Bacilli</taxon>
        <taxon>Lactobacillales</taxon>
        <taxon>Lactobacillaceae</taxon>
        <taxon>Leuconostoc</taxon>
    </lineage>
</organism>
<sequence>MHINILEDDIIQQQKLRRYLNELVQENNWSCQQINTYSKPEQLSQHLLSNGTHHIYFLDIEIKGSDKKGFQVAKEIRKHDPYAAIIFVTTHSEFLPLTFQYHISALDFIDKTQSSSDFKQQLKECLTHLVEKKHQDKPLDLFHYNTSQCHFQIPFNDILFFETISGTRQIALVSKNKRIQFTGRLQDIEAMDDRLFRSHRSYLVNINKIEQIDKVNNEIILHNQLTCLISRRKIKALRNLL</sequence>
<dbReference type="SMART" id="SM00448">
    <property type="entry name" value="REC"/>
    <property type="match status" value="1"/>
</dbReference>
<dbReference type="CDD" id="cd17533">
    <property type="entry name" value="REC_LytTR_AgrA-like"/>
    <property type="match status" value="1"/>
</dbReference>
<dbReference type="InterPro" id="IPR046947">
    <property type="entry name" value="LytR-like"/>
</dbReference>
<name>A0A222YD47_LEUME</name>
<keyword evidence="3" id="KW-0010">Activator</keyword>
<evidence type="ECO:0000313" key="5">
    <source>
        <dbReference type="EMBL" id="MQR26829.1"/>
    </source>
</evidence>
<keyword evidence="2" id="KW-0902">Two-component regulatory system</keyword>
<dbReference type="GeneID" id="29576553"/>
<dbReference type="SMART" id="SM00850">
    <property type="entry name" value="LytTR"/>
    <property type="match status" value="1"/>
</dbReference>
<dbReference type="EMBL" id="WIPA01000007">
    <property type="protein sequence ID" value="MQR26829.1"/>
    <property type="molecule type" value="Genomic_DNA"/>
</dbReference>
<dbReference type="PANTHER" id="PTHR37299">
    <property type="entry name" value="TRANSCRIPTIONAL REGULATOR-RELATED"/>
    <property type="match status" value="1"/>
</dbReference>
<dbReference type="PROSITE" id="PS50930">
    <property type="entry name" value="HTH_LYTTR"/>
    <property type="match status" value="1"/>
</dbReference>
<evidence type="ECO:0000256" key="1">
    <source>
        <dbReference type="ARBA" id="ARBA00022490"/>
    </source>
</evidence>
<dbReference type="InterPro" id="IPR007492">
    <property type="entry name" value="LytTR_DNA-bd_dom"/>
</dbReference>
<dbReference type="OMA" id="HICRISN"/>
<dbReference type="SUPFAM" id="SSF52172">
    <property type="entry name" value="CheY-like"/>
    <property type="match status" value="1"/>
</dbReference>
<gene>
    <name evidence="5" type="ORF">GFV13_06015</name>
</gene>
<dbReference type="Pfam" id="PF04397">
    <property type="entry name" value="LytTR"/>
    <property type="match status" value="1"/>
</dbReference>
<dbReference type="Gene3D" id="2.40.50.1020">
    <property type="entry name" value="LytTr DNA-binding domain"/>
    <property type="match status" value="1"/>
</dbReference>
<evidence type="ECO:0000256" key="4">
    <source>
        <dbReference type="ARBA" id="ARBA00037164"/>
    </source>
</evidence>
<comment type="function">
    <text evidence="4">Required for high-level post-exponential phase expression of a series of secreted proteins.</text>
</comment>
<dbReference type="Proteomes" id="UP000469952">
    <property type="component" value="Unassembled WGS sequence"/>
</dbReference>
<dbReference type="AlphaFoldDB" id="A0A222YD47"/>
<dbReference type="InterPro" id="IPR001789">
    <property type="entry name" value="Sig_transdc_resp-reg_receiver"/>
</dbReference>
<keyword evidence="1" id="KW-0963">Cytoplasm</keyword>
<protein>
    <submittedName>
        <fullName evidence="5">Response regulator</fullName>
    </submittedName>
</protein>
<evidence type="ECO:0000313" key="6">
    <source>
        <dbReference type="Proteomes" id="UP000469952"/>
    </source>
</evidence>
<evidence type="ECO:0000256" key="3">
    <source>
        <dbReference type="ARBA" id="ARBA00023159"/>
    </source>
</evidence>
<proteinExistence type="predicted"/>